<comment type="subcellular location">
    <subcellularLocation>
        <location evidence="1 7">Periplasm</location>
    </subcellularLocation>
</comment>
<evidence type="ECO:0000313" key="11">
    <source>
        <dbReference type="Proteomes" id="UP000214610"/>
    </source>
</evidence>
<evidence type="ECO:0000256" key="2">
    <source>
        <dbReference type="ARBA" id="ARBA00009813"/>
    </source>
</evidence>
<dbReference type="InterPro" id="IPR051470">
    <property type="entry name" value="Thiol:disulfide_interchange"/>
</dbReference>
<keyword evidence="11" id="KW-1185">Reference proteome</keyword>
<dbReference type="AlphaFoldDB" id="A0A227KEB0"/>
<evidence type="ECO:0000259" key="9">
    <source>
        <dbReference type="Pfam" id="PF13098"/>
    </source>
</evidence>
<evidence type="ECO:0000313" key="10">
    <source>
        <dbReference type="EMBL" id="OXE45963.1"/>
    </source>
</evidence>
<reference evidence="11" key="1">
    <citation type="submission" date="2017-05" db="EMBL/GenBank/DDBJ databases">
        <title>Improved OligoMM genomes.</title>
        <authorList>
            <person name="Garzetti D."/>
        </authorList>
    </citation>
    <scope>NUCLEOTIDE SEQUENCE [LARGE SCALE GENOMIC DNA]</scope>
    <source>
        <strain evidence="11">YL45</strain>
    </source>
</reference>
<keyword evidence="10" id="KW-0413">Isomerase</keyword>
<keyword evidence="6 7" id="KW-0676">Redox-active center</keyword>
<dbReference type="GeneID" id="78362021"/>
<dbReference type="Gene3D" id="3.40.30.10">
    <property type="entry name" value="Glutaredoxin"/>
    <property type="match status" value="1"/>
</dbReference>
<feature type="domain" description="Disulphide bond isomerase DsbC/G N-terminal" evidence="8">
    <location>
        <begin position="43"/>
        <end position="109"/>
    </location>
</feature>
<evidence type="ECO:0000256" key="3">
    <source>
        <dbReference type="ARBA" id="ARBA00022729"/>
    </source>
</evidence>
<protein>
    <recommendedName>
        <fullName evidence="7">Thiol:disulfide interchange protein</fullName>
    </recommendedName>
</protein>
<feature type="chain" id="PRO_5011127768" description="Thiol:disulfide interchange protein" evidence="7">
    <location>
        <begin position="21"/>
        <end position="263"/>
    </location>
</feature>
<comment type="caution">
    <text evidence="10">The sequence shown here is derived from an EMBL/GenBank/DDBJ whole genome shotgun (WGS) entry which is preliminary data.</text>
</comment>
<dbReference type="Proteomes" id="UP000214610">
    <property type="component" value="Unassembled WGS sequence"/>
</dbReference>
<feature type="signal peptide" evidence="7">
    <location>
        <begin position="1"/>
        <end position="20"/>
    </location>
</feature>
<comment type="similarity">
    <text evidence="2 7">Belongs to the thioredoxin family. DsbC subfamily.</text>
</comment>
<dbReference type="InterPro" id="IPR036249">
    <property type="entry name" value="Thioredoxin-like_sf"/>
</dbReference>
<dbReference type="CDD" id="cd03020">
    <property type="entry name" value="DsbA_DsbC_DsbG"/>
    <property type="match status" value="1"/>
</dbReference>
<dbReference type="PANTHER" id="PTHR35272:SF3">
    <property type="entry name" value="THIOL:DISULFIDE INTERCHANGE PROTEIN DSBC"/>
    <property type="match status" value="1"/>
</dbReference>
<sequence length="263" mass="28384">MLKKFICLAVLAAVCGVGQAQIPEQKAAPAEAKEAVQSTNDSAQEKELDRIRKLAQGRLGVQVKHVLPSPIPGLYELAVNNEIIYMDPTGDHVLMGEIFNTLSRKNLTQEAKDKLLTIDFSALPLADAIKTVHGNGSRQIAVFSDPNCSFCKKLEASLAGMKDVTIYTFLYPVITAGSKEASANIWCSKDRALAWKQQLLEGKAAPKRAANCDISALERNIELGSKLNITGTPTVFVPSGKRAPGAVGIDYLENLLSEVSQHP</sequence>
<evidence type="ECO:0000256" key="1">
    <source>
        <dbReference type="ARBA" id="ARBA00004418"/>
    </source>
</evidence>
<proteinExistence type="inferred from homology"/>
<comment type="function">
    <text evidence="7">Required for disulfide bond formation in some periplasmic proteins. Acts by transferring its disulfide bond to other proteins and is reduced in the process.</text>
</comment>
<dbReference type="Pfam" id="PF10411">
    <property type="entry name" value="DsbC_N"/>
    <property type="match status" value="1"/>
</dbReference>
<dbReference type="SUPFAM" id="SSF52833">
    <property type="entry name" value="Thioredoxin-like"/>
    <property type="match status" value="1"/>
</dbReference>
<organism evidence="10 11">
    <name type="scientific">Turicimonas muris</name>
    <dbReference type="NCBI Taxonomy" id="1796652"/>
    <lineage>
        <taxon>Bacteria</taxon>
        <taxon>Pseudomonadati</taxon>
        <taxon>Pseudomonadota</taxon>
        <taxon>Betaproteobacteria</taxon>
        <taxon>Burkholderiales</taxon>
        <taxon>Sutterellaceae</taxon>
        <taxon>Turicimonas</taxon>
    </lineage>
</organism>
<evidence type="ECO:0000259" key="8">
    <source>
        <dbReference type="Pfam" id="PF10411"/>
    </source>
</evidence>
<dbReference type="GO" id="GO:0042597">
    <property type="term" value="C:periplasmic space"/>
    <property type="evidence" value="ECO:0007669"/>
    <property type="project" value="UniProtKB-SubCell"/>
</dbReference>
<dbReference type="PANTHER" id="PTHR35272">
    <property type="entry name" value="THIOL:DISULFIDE INTERCHANGE PROTEIN DSBC-RELATED"/>
    <property type="match status" value="1"/>
</dbReference>
<dbReference type="Pfam" id="PF13098">
    <property type="entry name" value="Thioredoxin_2"/>
    <property type="match status" value="1"/>
</dbReference>
<evidence type="ECO:0000256" key="6">
    <source>
        <dbReference type="ARBA" id="ARBA00023284"/>
    </source>
</evidence>
<dbReference type="Gene3D" id="3.10.450.70">
    <property type="entry name" value="Disulphide bond isomerase, DsbC/G, N-terminal"/>
    <property type="match status" value="1"/>
</dbReference>
<dbReference type="SUPFAM" id="SSF54423">
    <property type="entry name" value="DsbC/DsbG N-terminal domain-like"/>
    <property type="match status" value="1"/>
</dbReference>
<dbReference type="GO" id="GO:0016853">
    <property type="term" value="F:isomerase activity"/>
    <property type="evidence" value="ECO:0007669"/>
    <property type="project" value="UniProtKB-KW"/>
</dbReference>
<keyword evidence="5" id="KW-1015">Disulfide bond</keyword>
<accession>A0A227KEB0</accession>
<evidence type="ECO:0000256" key="4">
    <source>
        <dbReference type="ARBA" id="ARBA00022764"/>
    </source>
</evidence>
<keyword evidence="3 7" id="KW-0732">Signal</keyword>
<dbReference type="InterPro" id="IPR009094">
    <property type="entry name" value="DiS-bond_isomerase_DsbC/G_N_sf"/>
</dbReference>
<dbReference type="InterPro" id="IPR033954">
    <property type="entry name" value="DiS-bond_Isoase_DsbC/G"/>
</dbReference>
<evidence type="ECO:0000256" key="7">
    <source>
        <dbReference type="RuleBase" id="RU364038"/>
    </source>
</evidence>
<dbReference type="InterPro" id="IPR012336">
    <property type="entry name" value="Thioredoxin-like_fold"/>
</dbReference>
<dbReference type="RefSeq" id="WP_066594018.1">
    <property type="nucleotide sequence ID" value="NZ_CAJTBZ010000036.1"/>
</dbReference>
<dbReference type="InterPro" id="IPR018950">
    <property type="entry name" value="DiS-bond_isomerase_DsbC/G_N"/>
</dbReference>
<keyword evidence="4 7" id="KW-0574">Periplasm</keyword>
<dbReference type="EMBL" id="NHMP01000006">
    <property type="protein sequence ID" value="OXE45963.1"/>
    <property type="molecule type" value="Genomic_DNA"/>
</dbReference>
<gene>
    <name evidence="10" type="ORF">ADH67_09540</name>
</gene>
<name>A0A227KEB0_9BURK</name>
<feature type="domain" description="Thioredoxin-like fold" evidence="9">
    <location>
        <begin position="133"/>
        <end position="256"/>
    </location>
</feature>
<evidence type="ECO:0000256" key="5">
    <source>
        <dbReference type="ARBA" id="ARBA00023157"/>
    </source>
</evidence>